<dbReference type="Pfam" id="PF00497">
    <property type="entry name" value="SBP_bac_3"/>
    <property type="match status" value="1"/>
</dbReference>
<sequence length="142" mass="16216">MLLSFYTSDAQTKNTYQVVSESGYIPFAYWDENNTPTGFDIEILKAIAKVENLSFEYKTIPWKVMFDTLDNGTSDIITSGISITDERKSRFTFTDPYFQSDKTVLLGKNNVDIKNIEELKNLKVGVKEASTSEKVIKSFRIQ</sequence>
<feature type="domain" description="Solute-binding protein family 3/N-terminal" evidence="3">
    <location>
        <begin position="17"/>
        <end position="113"/>
    </location>
</feature>
<evidence type="ECO:0000313" key="4">
    <source>
        <dbReference type="EMBL" id="SUO96050.1"/>
    </source>
</evidence>
<dbReference type="EMBL" id="UHIC01000001">
    <property type="protein sequence ID" value="SUO96050.1"/>
    <property type="molecule type" value="Genomic_DNA"/>
</dbReference>
<keyword evidence="2" id="KW-0732">Signal</keyword>
<dbReference type="Proteomes" id="UP000254601">
    <property type="component" value="Unassembled WGS sequence"/>
</dbReference>
<proteinExistence type="inferred from homology"/>
<reference evidence="4 5" key="1">
    <citation type="submission" date="2018-06" db="EMBL/GenBank/DDBJ databases">
        <authorList>
            <consortium name="Pathogen Informatics"/>
            <person name="Doyle S."/>
        </authorList>
    </citation>
    <scope>NUCLEOTIDE SEQUENCE [LARGE SCALE GENOMIC DNA]</scope>
    <source>
        <strain evidence="4 5">NCTC13337</strain>
    </source>
</reference>
<keyword evidence="5" id="KW-1185">Reference proteome</keyword>
<dbReference type="SUPFAM" id="SSF53850">
    <property type="entry name" value="Periplasmic binding protein-like II"/>
    <property type="match status" value="1"/>
</dbReference>
<name>A0A380MTX8_9GAMM</name>
<evidence type="ECO:0000313" key="5">
    <source>
        <dbReference type="Proteomes" id="UP000254601"/>
    </source>
</evidence>
<accession>A0A380MTX8</accession>
<evidence type="ECO:0000259" key="3">
    <source>
        <dbReference type="Pfam" id="PF00497"/>
    </source>
</evidence>
<dbReference type="PANTHER" id="PTHR35936">
    <property type="entry name" value="MEMBRANE-BOUND LYTIC MUREIN TRANSGLYCOSYLASE F"/>
    <property type="match status" value="1"/>
</dbReference>
<evidence type="ECO:0000256" key="1">
    <source>
        <dbReference type="ARBA" id="ARBA00010333"/>
    </source>
</evidence>
<organism evidence="4 5">
    <name type="scientific">Suttonella ornithocola</name>
    <dbReference type="NCBI Taxonomy" id="279832"/>
    <lineage>
        <taxon>Bacteria</taxon>
        <taxon>Pseudomonadati</taxon>
        <taxon>Pseudomonadota</taxon>
        <taxon>Gammaproteobacteria</taxon>
        <taxon>Cardiobacteriales</taxon>
        <taxon>Cardiobacteriaceae</taxon>
        <taxon>Suttonella</taxon>
    </lineage>
</organism>
<gene>
    <name evidence="4" type="primary">yxeM_2</name>
    <name evidence="4" type="ORF">NCTC13337_01697</name>
</gene>
<dbReference type="RefSeq" id="WP_172460835.1">
    <property type="nucleotide sequence ID" value="NZ_UHIC01000001.1"/>
</dbReference>
<dbReference type="InterPro" id="IPR001638">
    <property type="entry name" value="Solute-binding_3/MltF_N"/>
</dbReference>
<dbReference type="PANTHER" id="PTHR35936:SF19">
    <property type="entry name" value="AMINO-ACID-BINDING PROTEIN YXEM-RELATED"/>
    <property type="match status" value="1"/>
</dbReference>
<comment type="similarity">
    <text evidence="1">Belongs to the bacterial solute-binding protein 3 family.</text>
</comment>
<protein>
    <submittedName>
        <fullName evidence="4">Probable amino-acid-binding protein yxeM</fullName>
    </submittedName>
</protein>
<evidence type="ECO:0000256" key="2">
    <source>
        <dbReference type="ARBA" id="ARBA00022729"/>
    </source>
</evidence>
<dbReference type="Gene3D" id="3.40.190.10">
    <property type="entry name" value="Periplasmic binding protein-like II"/>
    <property type="match status" value="2"/>
</dbReference>
<dbReference type="AlphaFoldDB" id="A0A380MTX8"/>